<sequence>MGRGFGPGAALVAVLMLMGAAPAGATTAAATSPGAGRPAAAMPGSEVRPEADLRARGGDATVAADSANRTFRAVAPFRDEPPLTATPAATCDSASRPSPYMQGRVPADADPKGYQCNVTQLGHEGTAGGFKVERYTDAAGHDCAYYDTTLLFPTNAVSALLDTKATGTAVLDMSDPANPKRTATLVTLAMQSPHESLVVNAKRGLLAAVFGNPAFGPGIVDIYDVSKDCRFPELQSSSPVGIFGHESGFALDGRTFYATSPGTNTLVAIDVTNPKVPAQLWTGAYDAHGVSLSADGNRMYVAGTGDGLVVLDTSEIQARKPNPQVPVVSRLQWKSMTIPQNAMPVTIGGKKMLLEIDEYSKDANNNIASNGVNVGAGRIIDISDDTRPKVISNLRLAVNQPENRAAIAQDPGAPLPVQGYAGHYCGVPREVDPGIVACSFIASGLRVFDIRDPYNPKEIAYFVAPISNLGGTPLPLFRSNFAMSRPSFVPSRNEIWYSDGNSGFYSLRLSKAAQVFDSKGSTLGLPSQGSCVSRRSFTIRLRQPKGQRLKSAKVFVNGRQVKTVRGARTTARIDLRGLKKGTVTVRVEARTRSGKTIRETRRYLTCAPR</sequence>
<feature type="region of interest" description="Disordered" evidence="1">
    <location>
        <begin position="26"/>
        <end position="48"/>
    </location>
</feature>
<reference evidence="3" key="1">
    <citation type="submission" date="2022-12" db="EMBL/GenBank/DDBJ databases">
        <title>Paraconexibacter alkalitolerans sp. nov. and Baekduia alba sp. nov., isolated from soil and emended description of the genera Paraconexibacter (Chun et al., 2020) and Baekduia (An et al., 2020).</title>
        <authorList>
            <person name="Vieira S."/>
            <person name="Huber K.J."/>
            <person name="Geppert A."/>
            <person name="Wolf J."/>
            <person name="Neumann-Schaal M."/>
            <person name="Muesken M."/>
            <person name="Overmann J."/>
        </authorList>
    </citation>
    <scope>NUCLEOTIDE SEQUENCE</scope>
    <source>
        <strain evidence="3">AEG42_29</strain>
    </source>
</reference>
<dbReference type="Pfam" id="PF08309">
    <property type="entry name" value="LVIVD"/>
    <property type="match status" value="1"/>
</dbReference>
<keyword evidence="2" id="KW-0732">Signal</keyword>
<dbReference type="EMBL" id="CP114014">
    <property type="protein sequence ID" value="XAY07611.1"/>
    <property type="molecule type" value="Genomic_DNA"/>
</dbReference>
<dbReference type="SUPFAM" id="SSF75011">
    <property type="entry name" value="3-carboxy-cis,cis-mucoante lactonizing enzyme"/>
    <property type="match status" value="1"/>
</dbReference>
<accession>A0AAU7B171</accession>
<evidence type="ECO:0000313" key="3">
    <source>
        <dbReference type="EMBL" id="XAY07611.1"/>
    </source>
</evidence>
<dbReference type="KEGG" id="parq:DSM112329_04499"/>
<feature type="chain" id="PRO_5043504210" description="YncE family protein" evidence="2">
    <location>
        <begin position="26"/>
        <end position="609"/>
    </location>
</feature>
<dbReference type="Gene3D" id="2.130.10.10">
    <property type="entry name" value="YVTN repeat-like/Quinoprotein amine dehydrogenase"/>
    <property type="match status" value="1"/>
</dbReference>
<feature type="signal peptide" evidence="2">
    <location>
        <begin position="1"/>
        <end position="25"/>
    </location>
</feature>
<feature type="region of interest" description="Disordered" evidence="1">
    <location>
        <begin position="79"/>
        <end position="100"/>
    </location>
</feature>
<dbReference type="InterPro" id="IPR013211">
    <property type="entry name" value="LVIVD"/>
</dbReference>
<feature type="compositionally biased region" description="Low complexity" evidence="1">
    <location>
        <begin position="26"/>
        <end position="44"/>
    </location>
</feature>
<protein>
    <recommendedName>
        <fullName evidence="4">YncE family protein</fullName>
    </recommendedName>
</protein>
<gene>
    <name evidence="3" type="ORF">DSM112329_04499</name>
</gene>
<dbReference type="InterPro" id="IPR015943">
    <property type="entry name" value="WD40/YVTN_repeat-like_dom_sf"/>
</dbReference>
<evidence type="ECO:0008006" key="4">
    <source>
        <dbReference type="Google" id="ProtNLM"/>
    </source>
</evidence>
<evidence type="ECO:0000256" key="1">
    <source>
        <dbReference type="SAM" id="MobiDB-lite"/>
    </source>
</evidence>
<evidence type="ECO:0000256" key="2">
    <source>
        <dbReference type="SAM" id="SignalP"/>
    </source>
</evidence>
<dbReference type="AlphaFoldDB" id="A0AAU7B171"/>
<proteinExistence type="predicted"/>
<dbReference type="RefSeq" id="WP_354698801.1">
    <property type="nucleotide sequence ID" value="NZ_CP114014.1"/>
</dbReference>
<organism evidence="3">
    <name type="scientific">Paraconexibacter sp. AEG42_29</name>
    <dbReference type="NCBI Taxonomy" id="2997339"/>
    <lineage>
        <taxon>Bacteria</taxon>
        <taxon>Bacillati</taxon>
        <taxon>Actinomycetota</taxon>
        <taxon>Thermoleophilia</taxon>
        <taxon>Solirubrobacterales</taxon>
        <taxon>Paraconexibacteraceae</taxon>
        <taxon>Paraconexibacter</taxon>
    </lineage>
</organism>
<name>A0AAU7B171_9ACTN</name>